<evidence type="ECO:0008006" key="4">
    <source>
        <dbReference type="Google" id="ProtNLM"/>
    </source>
</evidence>
<evidence type="ECO:0000313" key="3">
    <source>
        <dbReference type="Proteomes" id="UP000738349"/>
    </source>
</evidence>
<dbReference type="Pfam" id="PF05705">
    <property type="entry name" value="DUF829"/>
    <property type="match status" value="1"/>
</dbReference>
<proteinExistence type="predicted"/>
<evidence type="ECO:0000313" key="2">
    <source>
        <dbReference type="EMBL" id="KAH7119255.1"/>
    </source>
</evidence>
<dbReference type="Proteomes" id="UP000738349">
    <property type="component" value="Unassembled WGS sequence"/>
</dbReference>
<gene>
    <name evidence="2" type="ORF">EDB81DRAFT_815541</name>
</gene>
<accession>A0A9P9IH80</accession>
<dbReference type="AlphaFoldDB" id="A0A9P9IH80"/>
<protein>
    <recommendedName>
        <fullName evidence="4">Transmembrane protein 53</fullName>
    </recommendedName>
</protein>
<sequence length="249" mass="27243">MAFSTDPAKEKPLSFMETLSPEVLLYRPATSDVQHTAAPKLVIIAAWTNALDAHIAKYVNKYKSLYPSSQILLVKSTSSIFFKPPLIDKAVQHMVPVIRACFPGDTSSASSGPGLLIHILSNGGSSSISALYGVYASSARGSEDPRLPERVIVFDSSPGTITFSGTVSFFRVGLKGVQRLLVMPFVYLYSFYWSASIAVGYNRDWLAFWGKTHNAAEGEVRRTYIYSETDALVPYSDVEAHADEAEEKG</sequence>
<dbReference type="EMBL" id="JAGMUV010000026">
    <property type="protein sequence ID" value="KAH7119255.1"/>
    <property type="molecule type" value="Genomic_DNA"/>
</dbReference>
<organism evidence="2 3">
    <name type="scientific">Dactylonectria macrodidyma</name>
    <dbReference type="NCBI Taxonomy" id="307937"/>
    <lineage>
        <taxon>Eukaryota</taxon>
        <taxon>Fungi</taxon>
        <taxon>Dikarya</taxon>
        <taxon>Ascomycota</taxon>
        <taxon>Pezizomycotina</taxon>
        <taxon>Sordariomycetes</taxon>
        <taxon>Hypocreomycetidae</taxon>
        <taxon>Hypocreales</taxon>
        <taxon>Nectriaceae</taxon>
        <taxon>Dactylonectria</taxon>
    </lineage>
</organism>
<reference evidence="2" key="1">
    <citation type="journal article" date="2021" name="Nat. Commun.">
        <title>Genetic determinants of endophytism in the Arabidopsis root mycobiome.</title>
        <authorList>
            <person name="Mesny F."/>
            <person name="Miyauchi S."/>
            <person name="Thiergart T."/>
            <person name="Pickel B."/>
            <person name="Atanasova L."/>
            <person name="Karlsson M."/>
            <person name="Huettel B."/>
            <person name="Barry K.W."/>
            <person name="Haridas S."/>
            <person name="Chen C."/>
            <person name="Bauer D."/>
            <person name="Andreopoulos W."/>
            <person name="Pangilinan J."/>
            <person name="LaButti K."/>
            <person name="Riley R."/>
            <person name="Lipzen A."/>
            <person name="Clum A."/>
            <person name="Drula E."/>
            <person name="Henrissat B."/>
            <person name="Kohler A."/>
            <person name="Grigoriev I.V."/>
            <person name="Martin F.M."/>
            <person name="Hacquard S."/>
        </authorList>
    </citation>
    <scope>NUCLEOTIDE SEQUENCE</scope>
    <source>
        <strain evidence="2">MPI-CAGE-AT-0147</strain>
    </source>
</reference>
<keyword evidence="1" id="KW-0472">Membrane</keyword>
<dbReference type="OrthoDB" id="77878at2759"/>
<evidence type="ECO:0000256" key="1">
    <source>
        <dbReference type="SAM" id="Phobius"/>
    </source>
</evidence>
<dbReference type="InterPro" id="IPR008547">
    <property type="entry name" value="DUF829_TMEM53"/>
</dbReference>
<keyword evidence="3" id="KW-1185">Reference proteome</keyword>
<keyword evidence="1" id="KW-0812">Transmembrane</keyword>
<name>A0A9P9IH80_9HYPO</name>
<feature type="transmembrane region" description="Helical" evidence="1">
    <location>
        <begin position="180"/>
        <end position="201"/>
    </location>
</feature>
<keyword evidence="1" id="KW-1133">Transmembrane helix</keyword>
<comment type="caution">
    <text evidence="2">The sequence shown here is derived from an EMBL/GenBank/DDBJ whole genome shotgun (WGS) entry which is preliminary data.</text>
</comment>
<dbReference type="PANTHER" id="PTHR12265">
    <property type="entry name" value="TRANSMEMBRANE PROTEIN 53"/>
    <property type="match status" value="1"/>
</dbReference>
<dbReference type="PANTHER" id="PTHR12265:SF40">
    <property type="entry name" value="DUF829-DOMAIN-CONTAINING PROTEIN"/>
    <property type="match status" value="1"/>
</dbReference>